<dbReference type="Proteomes" id="UP000499080">
    <property type="component" value="Unassembled WGS sequence"/>
</dbReference>
<evidence type="ECO:0000256" key="1">
    <source>
        <dbReference type="SAM" id="MobiDB-lite"/>
    </source>
</evidence>
<evidence type="ECO:0000313" key="3">
    <source>
        <dbReference type="EMBL" id="GBM83556.1"/>
    </source>
</evidence>
<dbReference type="EMBL" id="BGPR01188223">
    <property type="protein sequence ID" value="GBM83556.1"/>
    <property type="molecule type" value="Genomic_DNA"/>
</dbReference>
<feature type="non-terminal residue" evidence="3">
    <location>
        <position position="43"/>
    </location>
</feature>
<name>A0A4Y2J315_ARAVE</name>
<organism evidence="3 4">
    <name type="scientific">Araneus ventricosus</name>
    <name type="common">Orbweaver spider</name>
    <name type="synonym">Epeira ventricosa</name>
    <dbReference type="NCBI Taxonomy" id="182803"/>
    <lineage>
        <taxon>Eukaryota</taxon>
        <taxon>Metazoa</taxon>
        <taxon>Ecdysozoa</taxon>
        <taxon>Arthropoda</taxon>
        <taxon>Chelicerata</taxon>
        <taxon>Arachnida</taxon>
        <taxon>Araneae</taxon>
        <taxon>Araneomorphae</taxon>
        <taxon>Entelegynae</taxon>
        <taxon>Araneoidea</taxon>
        <taxon>Araneidae</taxon>
        <taxon>Araneus</taxon>
    </lineage>
</organism>
<comment type="caution">
    <text evidence="3">The sequence shown here is derived from an EMBL/GenBank/DDBJ whole genome shotgun (WGS) entry which is preliminary data.</text>
</comment>
<gene>
    <name evidence="2" type="ORF">AVEN_102677_1</name>
    <name evidence="3" type="ORF">AVEN_112161_1</name>
</gene>
<reference evidence="3 4" key="1">
    <citation type="journal article" date="2019" name="Sci. Rep.">
        <title>Orb-weaving spider Araneus ventricosus genome elucidates the spidroin gene catalogue.</title>
        <authorList>
            <person name="Kono N."/>
            <person name="Nakamura H."/>
            <person name="Ohtoshi R."/>
            <person name="Moran D.A.P."/>
            <person name="Shinohara A."/>
            <person name="Yoshida Y."/>
            <person name="Fujiwara M."/>
            <person name="Mori M."/>
            <person name="Tomita M."/>
            <person name="Arakawa K."/>
        </authorList>
    </citation>
    <scope>NUCLEOTIDE SEQUENCE [LARGE SCALE GENOMIC DNA]</scope>
</reference>
<protein>
    <submittedName>
        <fullName evidence="3">Uncharacterized protein</fullName>
    </submittedName>
</protein>
<keyword evidence="4" id="KW-1185">Reference proteome</keyword>
<feature type="region of interest" description="Disordered" evidence="1">
    <location>
        <begin position="1"/>
        <end position="27"/>
    </location>
</feature>
<proteinExistence type="predicted"/>
<evidence type="ECO:0000313" key="4">
    <source>
        <dbReference type="Proteomes" id="UP000499080"/>
    </source>
</evidence>
<dbReference type="EMBL" id="BGPR01188190">
    <property type="protein sequence ID" value="GBM83485.1"/>
    <property type="molecule type" value="Genomic_DNA"/>
</dbReference>
<dbReference type="AlphaFoldDB" id="A0A4Y2J315"/>
<evidence type="ECO:0000313" key="2">
    <source>
        <dbReference type="EMBL" id="GBM83485.1"/>
    </source>
</evidence>
<feature type="compositionally biased region" description="Basic and acidic residues" evidence="1">
    <location>
        <begin position="1"/>
        <end position="10"/>
    </location>
</feature>
<sequence>MSVKSKERKNPVRNQRRSNQGPIAPKSALLPHIHIMDEYWKMG</sequence>
<accession>A0A4Y2J315</accession>